<keyword evidence="2" id="KW-0813">Transport</keyword>
<keyword evidence="7" id="KW-1185">Reference proteome</keyword>
<dbReference type="EMBL" id="JBHLVF010000064">
    <property type="protein sequence ID" value="MFC0396695.1"/>
    <property type="molecule type" value="Genomic_DNA"/>
</dbReference>
<feature type="domain" description="ABC transporter" evidence="5">
    <location>
        <begin position="6"/>
        <end position="256"/>
    </location>
</feature>
<reference evidence="6 7" key="1">
    <citation type="submission" date="2024-09" db="EMBL/GenBank/DDBJ databases">
        <authorList>
            <person name="Sun Q."/>
            <person name="Mori K."/>
        </authorList>
    </citation>
    <scope>NUCLEOTIDE SEQUENCE [LARGE SCALE GENOMIC DNA]</scope>
    <source>
        <strain evidence="6 7">CCM 4839</strain>
    </source>
</reference>
<dbReference type="SMART" id="SM00382">
    <property type="entry name" value="AAA"/>
    <property type="match status" value="1"/>
</dbReference>
<evidence type="ECO:0000313" key="7">
    <source>
        <dbReference type="Proteomes" id="UP001589818"/>
    </source>
</evidence>
<dbReference type="NCBIfam" id="TIGR01727">
    <property type="entry name" value="oligo_HPY"/>
    <property type="match status" value="1"/>
</dbReference>
<dbReference type="PROSITE" id="PS00211">
    <property type="entry name" value="ABC_TRANSPORTER_1"/>
    <property type="match status" value="1"/>
</dbReference>
<organism evidence="6 7">
    <name type="scientific">Paenibacillus mendelii</name>
    <dbReference type="NCBI Taxonomy" id="206163"/>
    <lineage>
        <taxon>Bacteria</taxon>
        <taxon>Bacillati</taxon>
        <taxon>Bacillota</taxon>
        <taxon>Bacilli</taxon>
        <taxon>Bacillales</taxon>
        <taxon>Paenibacillaceae</taxon>
        <taxon>Paenibacillus</taxon>
    </lineage>
</organism>
<dbReference type="InterPro" id="IPR027417">
    <property type="entry name" value="P-loop_NTPase"/>
</dbReference>
<dbReference type="InterPro" id="IPR050319">
    <property type="entry name" value="ABC_transp_ATP-bind"/>
</dbReference>
<dbReference type="GO" id="GO:0005524">
    <property type="term" value="F:ATP binding"/>
    <property type="evidence" value="ECO:0007669"/>
    <property type="project" value="UniProtKB-KW"/>
</dbReference>
<keyword evidence="3" id="KW-0547">Nucleotide-binding</keyword>
<evidence type="ECO:0000256" key="4">
    <source>
        <dbReference type="ARBA" id="ARBA00022840"/>
    </source>
</evidence>
<dbReference type="Gene3D" id="3.40.50.300">
    <property type="entry name" value="P-loop containing nucleotide triphosphate hydrolases"/>
    <property type="match status" value="1"/>
</dbReference>
<name>A0ABV6JL91_9BACL</name>
<dbReference type="Proteomes" id="UP001589818">
    <property type="component" value="Unassembled WGS sequence"/>
</dbReference>
<proteinExistence type="inferred from homology"/>
<dbReference type="PANTHER" id="PTHR43776:SF7">
    <property type="entry name" value="D,D-DIPEPTIDE TRANSPORT ATP-BINDING PROTEIN DDPF-RELATED"/>
    <property type="match status" value="1"/>
</dbReference>
<sequence>MADILLTTDGLTKHYPVNGGLFSKSQQKVYALDKVNLTLYKREIVGVVGESGCGKSTLAKVLLRLIEPTEGTIHFDGREITGLDRKQMRDVRREMQFIFQDPFSSLNPRKKVIDLISEPLDIYRIGTRKERENRVYELLDIVGLTKNHADRYPHQFSGGQRQRIGIARALALNPKLVICDEPVSALDVSVQAQILNLLQDLQEQFGLSYLFIAHGLDAVRHISNRIAVMYLGKLVEVGDSEEVFTRPRHPYTKALISAIPEINPEHAAAPIKLTGEIPSPINPPSGCRFHTRCPFAVERCKSEMPELKVAEDGHAVACHLVE</sequence>
<dbReference type="NCBIfam" id="NF008453">
    <property type="entry name" value="PRK11308.1"/>
    <property type="match status" value="1"/>
</dbReference>
<comment type="similarity">
    <text evidence="1">Belongs to the ABC transporter superfamily.</text>
</comment>
<dbReference type="Pfam" id="PF00005">
    <property type="entry name" value="ABC_tran"/>
    <property type="match status" value="1"/>
</dbReference>
<evidence type="ECO:0000256" key="2">
    <source>
        <dbReference type="ARBA" id="ARBA00022448"/>
    </source>
</evidence>
<dbReference type="SUPFAM" id="SSF52540">
    <property type="entry name" value="P-loop containing nucleoside triphosphate hydrolases"/>
    <property type="match status" value="1"/>
</dbReference>
<evidence type="ECO:0000259" key="5">
    <source>
        <dbReference type="PROSITE" id="PS50893"/>
    </source>
</evidence>
<dbReference type="CDD" id="cd03257">
    <property type="entry name" value="ABC_NikE_OppD_transporters"/>
    <property type="match status" value="1"/>
</dbReference>
<dbReference type="PROSITE" id="PS50893">
    <property type="entry name" value="ABC_TRANSPORTER_2"/>
    <property type="match status" value="1"/>
</dbReference>
<evidence type="ECO:0000256" key="1">
    <source>
        <dbReference type="ARBA" id="ARBA00005417"/>
    </source>
</evidence>
<dbReference type="InterPro" id="IPR013563">
    <property type="entry name" value="Oligopep_ABC_C"/>
</dbReference>
<evidence type="ECO:0000313" key="6">
    <source>
        <dbReference type="EMBL" id="MFC0396695.1"/>
    </source>
</evidence>
<dbReference type="Pfam" id="PF08352">
    <property type="entry name" value="oligo_HPY"/>
    <property type="match status" value="1"/>
</dbReference>
<keyword evidence="4 6" id="KW-0067">ATP-binding</keyword>
<dbReference type="PANTHER" id="PTHR43776">
    <property type="entry name" value="TRANSPORT ATP-BINDING PROTEIN"/>
    <property type="match status" value="1"/>
</dbReference>
<accession>A0ABV6JL91</accession>
<dbReference type="InterPro" id="IPR003439">
    <property type="entry name" value="ABC_transporter-like_ATP-bd"/>
</dbReference>
<dbReference type="RefSeq" id="WP_204821368.1">
    <property type="nucleotide sequence ID" value="NZ_JANHOF010000012.1"/>
</dbReference>
<protein>
    <submittedName>
        <fullName evidence="6">ABC transporter ATP-binding protein</fullName>
    </submittedName>
</protein>
<comment type="caution">
    <text evidence="6">The sequence shown here is derived from an EMBL/GenBank/DDBJ whole genome shotgun (WGS) entry which is preliminary data.</text>
</comment>
<gene>
    <name evidence="6" type="ORF">ACFFJ8_35765</name>
</gene>
<dbReference type="InterPro" id="IPR017871">
    <property type="entry name" value="ABC_transporter-like_CS"/>
</dbReference>
<dbReference type="InterPro" id="IPR003593">
    <property type="entry name" value="AAA+_ATPase"/>
</dbReference>
<evidence type="ECO:0000256" key="3">
    <source>
        <dbReference type="ARBA" id="ARBA00022741"/>
    </source>
</evidence>